<evidence type="ECO:0000313" key="2">
    <source>
        <dbReference type="Proteomes" id="UP001316087"/>
    </source>
</evidence>
<evidence type="ECO:0000313" key="1">
    <source>
        <dbReference type="EMBL" id="MCH7321463.1"/>
    </source>
</evidence>
<dbReference type="RefSeq" id="WP_241368491.1">
    <property type="nucleotide sequence ID" value="NZ_JAKZFC010000001.1"/>
</dbReference>
<dbReference type="EMBL" id="JAKZFC010000001">
    <property type="protein sequence ID" value="MCH7321463.1"/>
    <property type="molecule type" value="Genomic_DNA"/>
</dbReference>
<proteinExistence type="predicted"/>
<gene>
    <name evidence="1" type="ORF">LZ480_06105</name>
</gene>
<accession>A0ABS9UB69</accession>
<comment type="caution">
    <text evidence="1">The sequence shown here is derived from an EMBL/GenBank/DDBJ whole genome shotgun (WGS) entry which is preliminary data.</text>
</comment>
<sequence>MVECTVPSLANALFDEWVTYYRFENDTELSHMAFDQVLVEKIYADSTRILAIKDNRVQYVDYRGEATIETILNALEKLL</sequence>
<dbReference type="Proteomes" id="UP001316087">
    <property type="component" value="Unassembled WGS sequence"/>
</dbReference>
<name>A0ABS9UB69_9BACL</name>
<protein>
    <submittedName>
        <fullName evidence="1">Uncharacterized protein</fullName>
    </submittedName>
</protein>
<keyword evidence="2" id="KW-1185">Reference proteome</keyword>
<organism evidence="1 2">
    <name type="scientific">Solibacillus palustris</name>
    <dbReference type="NCBI Taxonomy" id="2908203"/>
    <lineage>
        <taxon>Bacteria</taxon>
        <taxon>Bacillati</taxon>
        <taxon>Bacillota</taxon>
        <taxon>Bacilli</taxon>
        <taxon>Bacillales</taxon>
        <taxon>Caryophanaceae</taxon>
        <taxon>Solibacillus</taxon>
    </lineage>
</organism>
<reference evidence="1 2" key="1">
    <citation type="submission" date="2022-03" db="EMBL/GenBank/DDBJ databases">
        <authorList>
            <person name="Jo J.-H."/>
            <person name="Im W.-T."/>
        </authorList>
    </citation>
    <scope>NUCLEOTIDE SEQUENCE [LARGE SCALE GENOMIC DNA]</scope>
    <source>
        <strain evidence="1 2">MA9</strain>
    </source>
</reference>